<feature type="region of interest" description="Disordered" evidence="1">
    <location>
        <begin position="363"/>
        <end position="452"/>
    </location>
</feature>
<feature type="compositionally biased region" description="Low complexity" evidence="1">
    <location>
        <begin position="564"/>
        <end position="576"/>
    </location>
</feature>
<accession>A0A9W8DSK7</accession>
<dbReference type="SUPFAM" id="SSF116846">
    <property type="entry name" value="MIT domain"/>
    <property type="match status" value="1"/>
</dbReference>
<comment type="caution">
    <text evidence="3">The sequence shown here is derived from an EMBL/GenBank/DDBJ whole genome shotgun (WGS) entry which is preliminary data.</text>
</comment>
<feature type="compositionally biased region" description="Basic and acidic residues" evidence="1">
    <location>
        <begin position="1182"/>
        <end position="1192"/>
    </location>
</feature>
<feature type="compositionally biased region" description="Polar residues" evidence="1">
    <location>
        <begin position="363"/>
        <end position="395"/>
    </location>
</feature>
<protein>
    <recommendedName>
        <fullName evidence="2">MIT domain-containing protein</fullName>
    </recommendedName>
</protein>
<gene>
    <name evidence="3" type="ORF">H4219_003981</name>
</gene>
<feature type="compositionally biased region" description="Polar residues" evidence="1">
    <location>
        <begin position="271"/>
        <end position="281"/>
    </location>
</feature>
<feature type="region of interest" description="Disordered" evidence="1">
    <location>
        <begin position="95"/>
        <end position="221"/>
    </location>
</feature>
<feature type="region of interest" description="Disordered" evidence="1">
    <location>
        <begin position="564"/>
        <end position="616"/>
    </location>
</feature>
<sequence length="1327" mass="145765">MSTFHSHGENPQGSSPSISNNANSRSFWFLLTLALEKAKIAVEHDNQGRIPEAIKLYQDSINLLGVVFHRTQEEDHKSRLRHFRETYSERIAVLQSAPQQNQESQSSSVENAATRLKTSTSGSDENNAIPSVDTDLQSQFPNNGSQATSTHSPRSGGDDSKHPITPQSTKIAVSRDESGNANKGSGLSFEYRPLHKEQKPQSNRTSISISTTEHRKSQSLEYPPLVHDVDARSMKTQSFHSDEDIRPSFDDPGYTDSLVFDMSKLATHYSGSESEIQKSSQPELTLSPLNTTPLPAGVRSEMEQYDRVIVDGSNMEHEGDNQSRNLRSQKSLPALLGSNHLSPISIPQGEAIPTIPDYLKSAQSYSQTNSESASTQNLHESRNSYQDRLNGSKNGLSRGFGRKILESIRPSASRTSPSITSPSSYGFSNEYSSDHGEVPESPAVNVSNSSGGVSNLKTRVKIMDLKQSALASTSSLGKMDNVPISRPRSKTIDTSLDPELKHDSQQSADKLVPMRNTVRSLSESTTNQPNTTGMNHTESLDQIVKPSKHAAPSNVAKIRDWFQSGGQTQPSSSSSQKDAPIKPSGSSSKLANLFRRKQSIPNLSEEGRKGSDMYSADNARYQGIPNLQTLSLSSVVSRQPTLLSSASTPMLSEPPQHLSHAELPPLPTSVTNSQQKTSPTRRRRMSIISNDSTSNDLNDLAKSSSVSSIKECLGQPKSDSLKADDVSSIESEENRPLGDDDDDADEKEYDTSEMKDIYHKALSVDMKEDKSSLADSILRDDNIDNDGMISLAEPDESLGYLQQKTPKLADECSTANILNPKPKPIPKYATSQQQLVFNPRITIDDVEADILDAVAEYQEDGMTGAYQQPTRSPASLYPFWKMRTLLSSMVKSGAYITPSLYIPRRMWFQVEIRVYAVEAKMVAIDQLVDVLSHASNLRVPEINMEHLSIADSPVRKGELDQLLKACNDVSRWLDDVEKVFDQVRKNLSKKLKFISPVHSSSSVSHQRQRSTTLLGAGSQSPKPDEASSFGGNPSAATRVQGQHRGSNGALTAGFGWNDGSTAVDREASLEDNAKENRPSNPTIHNMASSQSLANAQGRFRGFGKLGKSVDKLYSNMQKDKVDNTKEYSFALNRLFSAFLQIEGWYTYFSTLAYHQEIIDYFPNSVKASSSFDQRSSTATEQQDNHSHSDKQSRKAKRRSVYFLPSKTSNISSHPPPPPLPAIASTPVVSESDNAGIESNCNSDPSVQPPQSSVPQQSSGNKSSFSTGQRTGTRWAAEAATNGSPAAIYARLVRLSEWSDQVVVAWVIRDVQVMLGKYTRRLRESITD</sequence>
<evidence type="ECO:0000259" key="2">
    <source>
        <dbReference type="Pfam" id="PF04212"/>
    </source>
</evidence>
<dbReference type="Pfam" id="PF04212">
    <property type="entry name" value="MIT"/>
    <property type="match status" value="1"/>
</dbReference>
<feature type="compositionally biased region" description="Low complexity" evidence="1">
    <location>
        <begin position="407"/>
        <end position="424"/>
    </location>
</feature>
<dbReference type="PANTHER" id="PTHR37327:SF1">
    <property type="entry name" value="MICROTUBULE INTERACTING AND TRANSPORT DOMAIN-CONTAINING PROTEIN"/>
    <property type="match status" value="1"/>
</dbReference>
<feature type="compositionally biased region" description="Acidic residues" evidence="1">
    <location>
        <begin position="739"/>
        <end position="748"/>
    </location>
</feature>
<dbReference type="EMBL" id="JANBPU010000116">
    <property type="protein sequence ID" value="KAJ1916080.1"/>
    <property type="molecule type" value="Genomic_DNA"/>
</dbReference>
<feature type="compositionally biased region" description="Polar residues" evidence="1">
    <location>
        <begin position="1259"/>
        <end position="1271"/>
    </location>
</feature>
<feature type="region of interest" description="Disordered" evidence="1">
    <location>
        <begin position="998"/>
        <end position="1057"/>
    </location>
</feature>
<dbReference type="InterPro" id="IPR007330">
    <property type="entry name" value="MIT_dom"/>
</dbReference>
<feature type="compositionally biased region" description="Low complexity" evidence="1">
    <location>
        <begin position="282"/>
        <end position="295"/>
    </location>
</feature>
<feature type="compositionally biased region" description="Polar residues" evidence="1">
    <location>
        <begin position="1226"/>
        <end position="1243"/>
    </location>
</feature>
<keyword evidence="4" id="KW-1185">Reference proteome</keyword>
<dbReference type="Gene3D" id="1.20.58.80">
    <property type="entry name" value="Phosphotransferase system, lactose/cellobiose-type IIA subunit"/>
    <property type="match status" value="1"/>
</dbReference>
<feature type="region of interest" description="Disordered" evidence="1">
    <location>
        <begin position="271"/>
        <end position="300"/>
    </location>
</feature>
<feature type="compositionally biased region" description="Polar residues" evidence="1">
    <location>
        <begin position="1029"/>
        <end position="1049"/>
    </location>
</feature>
<organism evidence="3 4">
    <name type="scientific">Mycoemilia scoparia</name>
    <dbReference type="NCBI Taxonomy" id="417184"/>
    <lineage>
        <taxon>Eukaryota</taxon>
        <taxon>Fungi</taxon>
        <taxon>Fungi incertae sedis</taxon>
        <taxon>Zoopagomycota</taxon>
        <taxon>Kickxellomycotina</taxon>
        <taxon>Kickxellomycetes</taxon>
        <taxon>Kickxellales</taxon>
        <taxon>Kickxellaceae</taxon>
        <taxon>Mycoemilia</taxon>
    </lineage>
</organism>
<evidence type="ECO:0000313" key="3">
    <source>
        <dbReference type="EMBL" id="KAJ1916080.1"/>
    </source>
</evidence>
<feature type="region of interest" description="Disordered" evidence="1">
    <location>
        <begin position="1172"/>
        <end position="1273"/>
    </location>
</feature>
<feature type="region of interest" description="Disordered" evidence="1">
    <location>
        <begin position="473"/>
        <end position="536"/>
    </location>
</feature>
<feature type="compositionally biased region" description="Low complexity" evidence="1">
    <location>
        <begin position="95"/>
        <end position="108"/>
    </location>
</feature>
<feature type="compositionally biased region" description="Polar residues" evidence="1">
    <location>
        <begin position="668"/>
        <end position="678"/>
    </location>
</feature>
<feature type="compositionally biased region" description="Polar residues" evidence="1">
    <location>
        <begin position="116"/>
        <end position="153"/>
    </location>
</feature>
<feature type="compositionally biased region" description="Low complexity" evidence="1">
    <location>
        <begin position="998"/>
        <end position="1012"/>
    </location>
</feature>
<dbReference type="PANTHER" id="PTHR37327">
    <property type="entry name" value="CHROMOSOME 1, WHOLE GENOME SHOTGUN SEQUENCE"/>
    <property type="match status" value="1"/>
</dbReference>
<evidence type="ECO:0000313" key="4">
    <source>
        <dbReference type="Proteomes" id="UP001150538"/>
    </source>
</evidence>
<evidence type="ECO:0000256" key="1">
    <source>
        <dbReference type="SAM" id="MobiDB-lite"/>
    </source>
</evidence>
<proteinExistence type="predicted"/>
<feature type="compositionally biased region" description="Polar residues" evidence="1">
    <location>
        <begin position="517"/>
        <end position="536"/>
    </location>
</feature>
<reference evidence="3" key="1">
    <citation type="submission" date="2022-07" db="EMBL/GenBank/DDBJ databases">
        <title>Phylogenomic reconstructions and comparative analyses of Kickxellomycotina fungi.</title>
        <authorList>
            <person name="Reynolds N.K."/>
            <person name="Stajich J.E."/>
            <person name="Barry K."/>
            <person name="Grigoriev I.V."/>
            <person name="Crous P."/>
            <person name="Smith M.E."/>
        </authorList>
    </citation>
    <scope>NUCLEOTIDE SEQUENCE</scope>
    <source>
        <strain evidence="3">NBRC 100468</strain>
    </source>
</reference>
<dbReference type="OrthoDB" id="2245455at2759"/>
<feature type="compositionally biased region" description="Polar residues" evidence="1">
    <location>
        <begin position="1172"/>
        <end position="1181"/>
    </location>
</feature>
<dbReference type="Proteomes" id="UP001150538">
    <property type="component" value="Unassembled WGS sequence"/>
</dbReference>
<feature type="domain" description="MIT" evidence="2">
    <location>
        <begin position="33"/>
        <end position="95"/>
    </location>
</feature>
<feature type="compositionally biased region" description="Polar residues" evidence="1">
    <location>
        <begin position="200"/>
        <end position="211"/>
    </location>
</feature>
<name>A0A9W8DSK7_9FUNG</name>
<feature type="compositionally biased region" description="Polar residues" evidence="1">
    <location>
        <begin position="687"/>
        <end position="708"/>
    </location>
</feature>
<dbReference type="InterPro" id="IPR036181">
    <property type="entry name" value="MIT_dom_sf"/>
</dbReference>
<feature type="region of interest" description="Disordered" evidence="1">
    <location>
        <begin position="645"/>
        <end position="752"/>
    </location>
</feature>
<feature type="compositionally biased region" description="Low complexity" evidence="1">
    <location>
        <begin position="1244"/>
        <end position="1258"/>
    </location>
</feature>